<organism evidence="2 3">
    <name type="scientific">Lactuca virosa</name>
    <dbReference type="NCBI Taxonomy" id="75947"/>
    <lineage>
        <taxon>Eukaryota</taxon>
        <taxon>Viridiplantae</taxon>
        <taxon>Streptophyta</taxon>
        <taxon>Embryophyta</taxon>
        <taxon>Tracheophyta</taxon>
        <taxon>Spermatophyta</taxon>
        <taxon>Magnoliopsida</taxon>
        <taxon>eudicotyledons</taxon>
        <taxon>Gunneridae</taxon>
        <taxon>Pentapetalae</taxon>
        <taxon>asterids</taxon>
        <taxon>campanulids</taxon>
        <taxon>Asterales</taxon>
        <taxon>Asteraceae</taxon>
        <taxon>Cichorioideae</taxon>
        <taxon>Cichorieae</taxon>
        <taxon>Lactucinae</taxon>
        <taxon>Lactuca</taxon>
    </lineage>
</organism>
<accession>A0AAU9NZU9</accession>
<sequence>MNTKRGWTLLSVPTRLRAARAQGMEKKGMKEHTREVTELDKRHKQGAASTRAVRIGNHLKKRERKQETRYDHKIMQLAEASPRTAPSQ</sequence>
<dbReference type="Proteomes" id="UP001157418">
    <property type="component" value="Unassembled WGS sequence"/>
</dbReference>
<reference evidence="2 3" key="1">
    <citation type="submission" date="2022-01" db="EMBL/GenBank/DDBJ databases">
        <authorList>
            <person name="Xiong W."/>
            <person name="Schranz E."/>
        </authorList>
    </citation>
    <scope>NUCLEOTIDE SEQUENCE [LARGE SCALE GENOMIC DNA]</scope>
</reference>
<evidence type="ECO:0000313" key="2">
    <source>
        <dbReference type="EMBL" id="CAH1443359.1"/>
    </source>
</evidence>
<proteinExistence type="predicted"/>
<name>A0AAU9NZU9_9ASTR</name>
<comment type="caution">
    <text evidence="2">The sequence shown here is derived from an EMBL/GenBank/DDBJ whole genome shotgun (WGS) entry which is preliminary data.</text>
</comment>
<evidence type="ECO:0000256" key="1">
    <source>
        <dbReference type="SAM" id="MobiDB-lite"/>
    </source>
</evidence>
<keyword evidence="3" id="KW-1185">Reference proteome</keyword>
<feature type="region of interest" description="Disordered" evidence="1">
    <location>
        <begin position="21"/>
        <end position="49"/>
    </location>
</feature>
<protein>
    <submittedName>
        <fullName evidence="2">Uncharacterized protein</fullName>
    </submittedName>
</protein>
<gene>
    <name evidence="2" type="ORF">LVIROSA_LOCUS29281</name>
</gene>
<evidence type="ECO:0000313" key="3">
    <source>
        <dbReference type="Proteomes" id="UP001157418"/>
    </source>
</evidence>
<dbReference type="EMBL" id="CAKMRJ010005412">
    <property type="protein sequence ID" value="CAH1443359.1"/>
    <property type="molecule type" value="Genomic_DNA"/>
</dbReference>
<dbReference type="AlphaFoldDB" id="A0AAU9NZU9"/>
<feature type="compositionally biased region" description="Basic and acidic residues" evidence="1">
    <location>
        <begin position="23"/>
        <end position="41"/>
    </location>
</feature>